<dbReference type="AlphaFoldDB" id="J9H4Z3"/>
<dbReference type="EMBL" id="AMCI01000503">
    <property type="protein sequence ID" value="EJX08935.1"/>
    <property type="molecule type" value="Genomic_DNA"/>
</dbReference>
<protein>
    <submittedName>
        <fullName evidence="1">Uncharacterized protein</fullName>
    </submittedName>
</protein>
<sequence length="36" mass="4133">ICVVTLIRGFIDSEDDLKDLDKLLKIKCDVEVAQKR</sequence>
<evidence type="ECO:0000313" key="1">
    <source>
        <dbReference type="EMBL" id="EJX08935.1"/>
    </source>
</evidence>
<reference evidence="1" key="1">
    <citation type="journal article" date="2012" name="PLoS ONE">
        <title>Gene sets for utilization of primary and secondary nutrition supplies in the distal gut of endangered iberian lynx.</title>
        <authorList>
            <person name="Alcaide M."/>
            <person name="Messina E."/>
            <person name="Richter M."/>
            <person name="Bargiela R."/>
            <person name="Peplies J."/>
            <person name="Huws S.A."/>
            <person name="Newbold C.J."/>
            <person name="Golyshin P.N."/>
            <person name="Simon M.A."/>
            <person name="Lopez G."/>
            <person name="Yakimov M.M."/>
            <person name="Ferrer M."/>
        </authorList>
    </citation>
    <scope>NUCLEOTIDE SEQUENCE</scope>
</reference>
<gene>
    <name evidence="1" type="ORF">EVA_02951</name>
</gene>
<comment type="caution">
    <text evidence="1">The sequence shown here is derived from an EMBL/GenBank/DDBJ whole genome shotgun (WGS) entry which is preliminary data.</text>
</comment>
<accession>J9H4Z3</accession>
<proteinExistence type="predicted"/>
<name>J9H4Z3_9ZZZZ</name>
<feature type="non-terminal residue" evidence="1">
    <location>
        <position position="1"/>
    </location>
</feature>
<organism evidence="1">
    <name type="scientific">gut metagenome</name>
    <dbReference type="NCBI Taxonomy" id="749906"/>
    <lineage>
        <taxon>unclassified sequences</taxon>
        <taxon>metagenomes</taxon>
        <taxon>organismal metagenomes</taxon>
    </lineage>
</organism>